<comment type="caution">
    <text evidence="2">The sequence shown here is derived from an EMBL/GenBank/DDBJ whole genome shotgun (WGS) entry which is preliminary data.</text>
</comment>
<name>A0AAV0Q152_9ROSI</name>
<gene>
    <name evidence="2" type="ORF">LITE_LOCUS41023</name>
</gene>
<accession>A0AAV0Q152</accession>
<keyword evidence="1" id="KW-0472">Membrane</keyword>
<dbReference type="EMBL" id="CAMGYJ010000009">
    <property type="protein sequence ID" value="CAI0483961.1"/>
    <property type="molecule type" value="Genomic_DNA"/>
</dbReference>
<protein>
    <submittedName>
        <fullName evidence="2">Uncharacterized protein</fullName>
    </submittedName>
</protein>
<proteinExistence type="predicted"/>
<dbReference type="Proteomes" id="UP001154282">
    <property type="component" value="Unassembled WGS sequence"/>
</dbReference>
<sequence length="87" mass="10227">MCREEEQQPLVPCLQLPTTRVHQNEASEPVDKLRRRYLVDHMIEASCVVDNHTSHLLFLLSIHEFGFTACFFPMVWSLFQEPLLPFL</sequence>
<organism evidence="2 3">
    <name type="scientific">Linum tenue</name>
    <dbReference type="NCBI Taxonomy" id="586396"/>
    <lineage>
        <taxon>Eukaryota</taxon>
        <taxon>Viridiplantae</taxon>
        <taxon>Streptophyta</taxon>
        <taxon>Embryophyta</taxon>
        <taxon>Tracheophyta</taxon>
        <taxon>Spermatophyta</taxon>
        <taxon>Magnoliopsida</taxon>
        <taxon>eudicotyledons</taxon>
        <taxon>Gunneridae</taxon>
        <taxon>Pentapetalae</taxon>
        <taxon>rosids</taxon>
        <taxon>fabids</taxon>
        <taxon>Malpighiales</taxon>
        <taxon>Linaceae</taxon>
        <taxon>Linum</taxon>
    </lineage>
</organism>
<reference evidence="2" key="1">
    <citation type="submission" date="2022-08" db="EMBL/GenBank/DDBJ databases">
        <authorList>
            <person name="Gutierrez-Valencia J."/>
        </authorList>
    </citation>
    <scope>NUCLEOTIDE SEQUENCE</scope>
</reference>
<evidence type="ECO:0000313" key="2">
    <source>
        <dbReference type="EMBL" id="CAI0483961.1"/>
    </source>
</evidence>
<dbReference type="AlphaFoldDB" id="A0AAV0Q152"/>
<evidence type="ECO:0000256" key="1">
    <source>
        <dbReference type="SAM" id="Phobius"/>
    </source>
</evidence>
<keyword evidence="1" id="KW-1133">Transmembrane helix</keyword>
<keyword evidence="1" id="KW-0812">Transmembrane</keyword>
<keyword evidence="3" id="KW-1185">Reference proteome</keyword>
<evidence type="ECO:0000313" key="3">
    <source>
        <dbReference type="Proteomes" id="UP001154282"/>
    </source>
</evidence>
<feature type="transmembrane region" description="Helical" evidence="1">
    <location>
        <begin position="56"/>
        <end position="79"/>
    </location>
</feature>